<dbReference type="AlphaFoldDB" id="A0A085LUB6"/>
<dbReference type="GO" id="GO:0032446">
    <property type="term" value="P:protein modification by small protein conjugation"/>
    <property type="evidence" value="ECO:0007669"/>
    <property type="project" value="UniProtKB-ARBA"/>
</dbReference>
<feature type="domain" description="UBC core" evidence="1">
    <location>
        <begin position="1"/>
        <end position="137"/>
    </location>
</feature>
<dbReference type="InterPro" id="IPR000608">
    <property type="entry name" value="UBC"/>
</dbReference>
<proteinExistence type="predicted"/>
<evidence type="ECO:0000313" key="3">
    <source>
        <dbReference type="Proteomes" id="UP000030764"/>
    </source>
</evidence>
<dbReference type="Pfam" id="PF00179">
    <property type="entry name" value="UQ_con"/>
    <property type="match status" value="1"/>
</dbReference>
<reference evidence="2 3" key="1">
    <citation type="journal article" date="2014" name="Nat. Genet.">
        <title>Genome and transcriptome of the porcine whipworm Trichuris suis.</title>
        <authorList>
            <person name="Jex A.R."/>
            <person name="Nejsum P."/>
            <person name="Schwarz E.M."/>
            <person name="Hu L."/>
            <person name="Young N.D."/>
            <person name="Hall R.S."/>
            <person name="Korhonen P.K."/>
            <person name="Liao S."/>
            <person name="Thamsborg S."/>
            <person name="Xia J."/>
            <person name="Xu P."/>
            <person name="Wang S."/>
            <person name="Scheerlinck J.P."/>
            <person name="Hofmann A."/>
            <person name="Sternberg P.W."/>
            <person name="Wang J."/>
            <person name="Gasser R.B."/>
        </authorList>
    </citation>
    <scope>NUCLEOTIDE SEQUENCE [LARGE SCALE GENOMIC DNA]</scope>
    <source>
        <strain evidence="2">DCEP-RM93M</strain>
    </source>
</reference>
<gene>
    <name evidence="2" type="ORF">M513_10573</name>
</gene>
<sequence length="141" mass="16220">MATVKIASESIRAFRHRDSEKEKHEEFKVFFKENDIMNWTFEMRGPPVTFASRMFHPNIGQTGRVCMNILHLPSNSQDSDTCWLPTLTVEKVLLSLSCLLAEPNPSSSLNQTAARLLLSDRDEYDRRVRITVEESLNKHPS</sequence>
<accession>A0A085LUB6</accession>
<name>A0A085LUB6_9BILA</name>
<dbReference type="SMART" id="SM00212">
    <property type="entry name" value="UBCc"/>
    <property type="match status" value="1"/>
</dbReference>
<dbReference type="Gene3D" id="3.10.110.10">
    <property type="entry name" value="Ubiquitin Conjugating Enzyme"/>
    <property type="match status" value="1"/>
</dbReference>
<evidence type="ECO:0000313" key="2">
    <source>
        <dbReference type="EMBL" id="KFD48562.1"/>
    </source>
</evidence>
<organism evidence="2 3">
    <name type="scientific">Trichuris suis</name>
    <name type="common">pig whipworm</name>
    <dbReference type="NCBI Taxonomy" id="68888"/>
    <lineage>
        <taxon>Eukaryota</taxon>
        <taxon>Metazoa</taxon>
        <taxon>Ecdysozoa</taxon>
        <taxon>Nematoda</taxon>
        <taxon>Enoplea</taxon>
        <taxon>Dorylaimia</taxon>
        <taxon>Trichinellida</taxon>
        <taxon>Trichuridae</taxon>
        <taxon>Trichuris</taxon>
    </lineage>
</organism>
<dbReference type="EMBL" id="KL363290">
    <property type="protein sequence ID" value="KFD48562.1"/>
    <property type="molecule type" value="Genomic_DNA"/>
</dbReference>
<dbReference type="SUPFAM" id="SSF54495">
    <property type="entry name" value="UBC-like"/>
    <property type="match status" value="1"/>
</dbReference>
<dbReference type="Proteomes" id="UP000030764">
    <property type="component" value="Unassembled WGS sequence"/>
</dbReference>
<evidence type="ECO:0000259" key="1">
    <source>
        <dbReference type="PROSITE" id="PS50127"/>
    </source>
</evidence>
<dbReference type="InterPro" id="IPR016135">
    <property type="entry name" value="UBQ-conjugating_enzyme/RWD"/>
</dbReference>
<dbReference type="PANTHER" id="PTHR24067">
    <property type="entry name" value="UBIQUITIN-CONJUGATING ENZYME E2"/>
    <property type="match status" value="1"/>
</dbReference>
<dbReference type="PROSITE" id="PS50127">
    <property type="entry name" value="UBC_2"/>
    <property type="match status" value="1"/>
</dbReference>
<protein>
    <recommendedName>
        <fullName evidence="1">UBC core domain-containing protein</fullName>
    </recommendedName>
</protein>
<dbReference type="InterPro" id="IPR050113">
    <property type="entry name" value="Ub_conjugating_enzyme"/>
</dbReference>
<keyword evidence="3" id="KW-1185">Reference proteome</keyword>